<dbReference type="STRING" id="493475.GARC_2362"/>
<feature type="active site" evidence="13">
    <location>
        <position position="497"/>
    </location>
</feature>
<comment type="subcellular location">
    <subcellularLocation>
        <location evidence="3">Secreted</location>
    </subcellularLocation>
</comment>
<reference evidence="15 16" key="1">
    <citation type="journal article" date="2017" name="Antonie Van Leeuwenhoek">
        <title>Rhizobium rhizosphaerae sp. nov., a novel species isolated from rice rhizosphere.</title>
        <authorList>
            <person name="Zhao J.J."/>
            <person name="Zhang J."/>
            <person name="Zhang R.J."/>
            <person name="Zhang C.W."/>
            <person name="Yin H.Q."/>
            <person name="Zhang X.X."/>
        </authorList>
    </citation>
    <scope>NUCLEOTIDE SEQUENCE [LARGE SCALE GENOMIC DNA]</scope>
    <source>
        <strain evidence="15 16">BSs20135</strain>
    </source>
</reference>
<comment type="caution">
    <text evidence="15">The sequence shown here is derived from an EMBL/GenBank/DDBJ whole genome shotgun (WGS) entry which is preliminary data.</text>
</comment>
<evidence type="ECO:0000256" key="4">
    <source>
        <dbReference type="ARBA" id="ARBA00012653"/>
    </source>
</evidence>
<dbReference type="InterPro" id="IPR036439">
    <property type="entry name" value="Dockerin_dom_sf"/>
</dbReference>
<dbReference type="GO" id="GO:0005576">
    <property type="term" value="C:extracellular region"/>
    <property type="evidence" value="ECO:0007669"/>
    <property type="project" value="UniProtKB-SubCell"/>
</dbReference>
<name>K6YRN8_9ALTE</name>
<dbReference type="InterPro" id="IPR002169">
    <property type="entry name" value="Peptidase_M9A/M9B"/>
</dbReference>
<dbReference type="GO" id="GO:0004222">
    <property type="term" value="F:metalloendopeptidase activity"/>
    <property type="evidence" value="ECO:0007669"/>
    <property type="project" value="InterPro"/>
</dbReference>
<proteinExistence type="predicted"/>
<dbReference type="PANTHER" id="PTHR13062:SF9">
    <property type="entry name" value="MICROBIAL COLLAGENASE"/>
    <property type="match status" value="1"/>
</dbReference>
<dbReference type="PANTHER" id="PTHR13062">
    <property type="entry name" value="COLLAGENASE"/>
    <property type="match status" value="1"/>
</dbReference>
<protein>
    <recommendedName>
        <fullName evidence="4">microbial collagenase</fullName>
        <ecNumber evidence="4">3.4.24.3</ecNumber>
    </recommendedName>
</protein>
<evidence type="ECO:0000256" key="9">
    <source>
        <dbReference type="ARBA" id="ARBA00022801"/>
    </source>
</evidence>
<keyword evidence="5" id="KW-0964">Secreted</keyword>
<evidence type="ECO:0000256" key="6">
    <source>
        <dbReference type="ARBA" id="ARBA00022670"/>
    </source>
</evidence>
<dbReference type="Proteomes" id="UP000006327">
    <property type="component" value="Unassembled WGS sequence"/>
</dbReference>
<keyword evidence="6" id="KW-0645">Protease</keyword>
<evidence type="ECO:0000256" key="1">
    <source>
        <dbReference type="ARBA" id="ARBA00000424"/>
    </source>
</evidence>
<dbReference type="EC" id="3.4.24.3" evidence="4"/>
<evidence type="ECO:0000256" key="12">
    <source>
        <dbReference type="ARBA" id="ARBA00023145"/>
    </source>
</evidence>
<dbReference type="PROSITE" id="PS00018">
    <property type="entry name" value="EF_HAND_1"/>
    <property type="match status" value="2"/>
</dbReference>
<dbReference type="InterPro" id="IPR013661">
    <property type="entry name" value="Peptidase_M9_N_dom"/>
</dbReference>
<dbReference type="GO" id="GO:0005509">
    <property type="term" value="F:calcium ion binding"/>
    <property type="evidence" value="ECO:0007669"/>
    <property type="project" value="InterPro"/>
</dbReference>
<dbReference type="GO" id="GO:0008270">
    <property type="term" value="F:zinc ion binding"/>
    <property type="evidence" value="ECO:0007669"/>
    <property type="project" value="InterPro"/>
</dbReference>
<evidence type="ECO:0000313" key="16">
    <source>
        <dbReference type="Proteomes" id="UP000006327"/>
    </source>
</evidence>
<evidence type="ECO:0000313" key="15">
    <source>
        <dbReference type="EMBL" id="GAC19328.1"/>
    </source>
</evidence>
<evidence type="ECO:0000256" key="8">
    <source>
        <dbReference type="ARBA" id="ARBA00022729"/>
    </source>
</evidence>
<dbReference type="Pfam" id="PF08453">
    <property type="entry name" value="Peptidase_M9_N"/>
    <property type="match status" value="1"/>
</dbReference>
<keyword evidence="9" id="KW-0378">Hydrolase</keyword>
<organism evidence="15 16">
    <name type="scientific">Paraglaciecola arctica BSs20135</name>
    <dbReference type="NCBI Taxonomy" id="493475"/>
    <lineage>
        <taxon>Bacteria</taxon>
        <taxon>Pseudomonadati</taxon>
        <taxon>Pseudomonadota</taxon>
        <taxon>Gammaproteobacteria</taxon>
        <taxon>Alteromonadales</taxon>
        <taxon>Alteromonadaceae</taxon>
        <taxon>Paraglaciecola</taxon>
    </lineage>
</organism>
<comment type="catalytic activity">
    <reaction evidence="1">
        <text>Digestion of native collagen in the triple helical region at Xaa-|-Gly bonds. With synthetic peptides, a preference is shown for Gly at P3 and P1', Pro and Ala at P2 and P2', and hydroxyproline, Ala or Arg at P3'.</text>
        <dbReference type="EC" id="3.4.24.3"/>
    </reaction>
</comment>
<keyword evidence="16" id="KW-1185">Reference proteome</keyword>
<feature type="domain" description="EF-hand" evidence="14">
    <location>
        <begin position="722"/>
        <end position="746"/>
    </location>
</feature>
<dbReference type="eggNOG" id="COG1512">
    <property type="taxonomic scope" value="Bacteria"/>
</dbReference>
<evidence type="ECO:0000256" key="13">
    <source>
        <dbReference type="PIRSR" id="PIRSR602169-1"/>
    </source>
</evidence>
<keyword evidence="12" id="KW-0865">Zymogen</keyword>
<dbReference type="PROSITE" id="PS50222">
    <property type="entry name" value="EF_HAND_2"/>
    <property type="match status" value="1"/>
</dbReference>
<dbReference type="GO" id="GO:0006508">
    <property type="term" value="P:proteolysis"/>
    <property type="evidence" value="ECO:0007669"/>
    <property type="project" value="UniProtKB-KW"/>
</dbReference>
<dbReference type="Pfam" id="PF01752">
    <property type="entry name" value="Peptidase_M9"/>
    <property type="match status" value="1"/>
</dbReference>
<dbReference type="Gene3D" id="1.10.1330.10">
    <property type="entry name" value="Dockerin domain"/>
    <property type="match status" value="1"/>
</dbReference>
<sequence>MLGLMCGASILSANATSIKPTLNENENIARHHGVENSRLSTSPVDQDPGKPQYFSNITIEKTIKLAAKRSVLAKTAVVAGCTVAADLLSLYDEDLVNAITQGDLSACLYGLYNKGHATTEMFADEKALTVVNAINDRLATYDGTNSSDASELEKLVTFLRAMHWVHNSREFTAVYHDALTLAFSQYFADDNFAQFNGDTTRDFMVRREMMVLLVSSGTDSLAFLPQFSTAILGYMNTVAQHDEAGVYYEEDAMTRLLTELFYASKDNPSGTEAILVAHPEVISNLKQAVESAGTWLIGKKREYQWADTISELGRLLQYPEAIAQQVRPTIQTVLNTYTYDGTGADGWLNAQNMVTTYDNENCELYGDVCDFNLEAAILSGSHTCSATIKVRYQGIINEDNLGGICASLAVKELEFHQRFGTNSEMPVANDNSTDLEVVVFSSWNEYNKYGGNFFDINTDNGGMYLEGTPSDLDNQARFIAHQATWLSEFTVWNLEHEFIHYLDGRFNKWGSFSEQPENSVWWGEGVADYLAKGDNNSGALAVASGKTYQLSELFETTYANSNTERTYSWGYLAVRFMFENHISELENELLPSMRAAKKLLPNTECTFDWSWHRKTEATANNWFWAYDDSEWSTGAWVWTCGQSNEGLAGELPEYTPYQDVLDGWNTRFDMEFHEWLDCLVQGEGVCQTVSTRPADMDENGRVDKNDIVVFTQMLRQPDLNIMYDFNDDGKVDRKDVRAMMKLCDLPRCAVAN</sequence>
<evidence type="ECO:0000256" key="2">
    <source>
        <dbReference type="ARBA" id="ARBA00001947"/>
    </source>
</evidence>
<dbReference type="InterPro" id="IPR018247">
    <property type="entry name" value="EF_Hand_1_Ca_BS"/>
</dbReference>
<evidence type="ECO:0000256" key="11">
    <source>
        <dbReference type="ARBA" id="ARBA00023049"/>
    </source>
</evidence>
<accession>K6YRN8</accession>
<dbReference type="GO" id="GO:0000272">
    <property type="term" value="P:polysaccharide catabolic process"/>
    <property type="evidence" value="ECO:0007669"/>
    <property type="project" value="InterPro"/>
</dbReference>
<evidence type="ECO:0000256" key="3">
    <source>
        <dbReference type="ARBA" id="ARBA00004613"/>
    </source>
</evidence>
<comment type="cofactor">
    <cofactor evidence="2">
        <name>Zn(2+)</name>
        <dbReference type="ChEBI" id="CHEBI:29105"/>
    </cofactor>
</comment>
<evidence type="ECO:0000259" key="14">
    <source>
        <dbReference type="PROSITE" id="PS50222"/>
    </source>
</evidence>
<evidence type="ECO:0000256" key="7">
    <source>
        <dbReference type="ARBA" id="ARBA00022723"/>
    </source>
</evidence>
<dbReference type="PRINTS" id="PR00931">
    <property type="entry name" value="MICOLLPTASE"/>
</dbReference>
<gene>
    <name evidence="15" type="ORF">GARC_2362</name>
</gene>
<dbReference type="AlphaFoldDB" id="K6YRN8"/>
<evidence type="ECO:0000256" key="5">
    <source>
        <dbReference type="ARBA" id="ARBA00022525"/>
    </source>
</evidence>
<dbReference type="Gene3D" id="3.40.30.160">
    <property type="entry name" value="Collagenase ColT, N-terminal domain"/>
    <property type="match status" value="1"/>
</dbReference>
<keyword evidence="8" id="KW-0732">Signal</keyword>
<evidence type="ECO:0000256" key="10">
    <source>
        <dbReference type="ARBA" id="ARBA00022833"/>
    </source>
</evidence>
<keyword evidence="7" id="KW-0479">Metal-binding</keyword>
<dbReference type="Gene3D" id="1.10.390.20">
    <property type="match status" value="1"/>
</dbReference>
<dbReference type="InterPro" id="IPR002048">
    <property type="entry name" value="EF_hand_dom"/>
</dbReference>
<dbReference type="EMBL" id="BAEO01000029">
    <property type="protein sequence ID" value="GAC19328.1"/>
    <property type="molecule type" value="Genomic_DNA"/>
</dbReference>
<keyword evidence="11" id="KW-0482">Metalloprotease</keyword>
<keyword evidence="10" id="KW-0862">Zinc</keyword>